<dbReference type="SUPFAM" id="SSF51445">
    <property type="entry name" value="(Trans)glycosidases"/>
    <property type="match status" value="1"/>
</dbReference>
<dbReference type="SUPFAM" id="SSF81296">
    <property type="entry name" value="E set domains"/>
    <property type="match status" value="1"/>
</dbReference>
<feature type="chain" id="PRO_5046940481" evidence="2">
    <location>
        <begin position="24"/>
        <end position="938"/>
    </location>
</feature>
<evidence type="ECO:0000256" key="2">
    <source>
        <dbReference type="SAM" id="SignalP"/>
    </source>
</evidence>
<name>A0ABT3REM9_9BACT</name>
<proteinExistence type="inferred from homology"/>
<keyword evidence="5" id="KW-1185">Reference proteome</keyword>
<comment type="caution">
    <text evidence="4">The sequence shown here is derived from an EMBL/GenBank/DDBJ whole genome shotgun (WGS) entry which is preliminary data.</text>
</comment>
<dbReference type="PANTHER" id="PTHR43002">
    <property type="entry name" value="GLYCOGEN DEBRANCHING ENZYME"/>
    <property type="match status" value="1"/>
</dbReference>
<dbReference type="GO" id="GO:0016787">
    <property type="term" value="F:hydrolase activity"/>
    <property type="evidence" value="ECO:0007669"/>
    <property type="project" value="UniProtKB-KW"/>
</dbReference>
<dbReference type="Pfam" id="PF00128">
    <property type="entry name" value="Alpha-amylase"/>
    <property type="match status" value="2"/>
</dbReference>
<dbReference type="SMART" id="SM00642">
    <property type="entry name" value="Aamy"/>
    <property type="match status" value="1"/>
</dbReference>
<accession>A0ABT3REM9</accession>
<comment type="similarity">
    <text evidence="1">Belongs to the glycosyl hydrolase 13 family.</text>
</comment>
<dbReference type="Proteomes" id="UP001207228">
    <property type="component" value="Unassembled WGS sequence"/>
</dbReference>
<dbReference type="InterPro" id="IPR032522">
    <property type="entry name" value="DUF4961"/>
</dbReference>
<dbReference type="CDD" id="cd11350">
    <property type="entry name" value="AmyAc_4"/>
    <property type="match status" value="1"/>
</dbReference>
<dbReference type="Gene3D" id="3.20.20.80">
    <property type="entry name" value="Glycosidases"/>
    <property type="match status" value="1"/>
</dbReference>
<dbReference type="Pfam" id="PF16328">
    <property type="entry name" value="DUF4961"/>
    <property type="match status" value="1"/>
</dbReference>
<sequence>MKIFTLSRFVLLICLLLGWQTQAQVVTTEPAFPTADKAVTLTFDLTKAKDSRAKGLLNKTNDVYLWSGAGSTESGDAFEFQPAGQTTWTAPFEPGKMTSLGNDKWQITLVPREYFGVPAGTPIRKLGLLLKNGNGSAQTEDIIIAVYPDELKVAFQQPTQDFFFAEANGTIQVEAVASENAALRLLHDGVEITTVASGKNLSYTLQTGPDQGLRHSVTVEAKTASETDTDVFEYMIKPVPPVAAVPAGIVDGINYIDENEVILVLYAPHKENAYVIGEFNDWKPTPEYLMNRTPDGVRYWLRLTNLPVGEEVAYQYLVDGTIAIADPYTDKVLDPQYDHYLTAANYPNLKPYPEGATGIVSVLQTQQQEYSWQVTDFQRPDVDQLVVYELLVRDFVSTRNYKTLTDTLSYFKRLGINAIQLMPIMEFTGNESWGYNPTFYFAPDKAYGTEADLKAFIDAAHKEGIAVILDIVLNQADYEFPYVRLYWDGDRPAVNSPYFNQSATHPFSVFFDFNHNQPATKALVQRVTEYWLEEYKVDGFRFDLSKGFTQKISGSNVGAWSSYDADRVATWKRIYNEIRSVDETAYVILEHFADNAEEKELANYGMLFWGNNNYDFRQLGKGENANPQWMSYEVRGWEQPHVIGYMESHDEERFVYDVSKYGKTSGGYNTRNLTTALNRAKLAAAFALTIPGPKMIWQFGELGYDVAIDENGRTGNKPLLWNYQNDPERAKLYQVYAELIKLKTSQPVFGTEDFTLDLGNIVKRITLNSDAMQVFLIGNFDVKQQLPAAGFPGAGSWYDYFTGDELVVTDPAKEIMLEPGEFRLFTSQKLDEPASNLLPWSKIILSAENELANGNTLRIYPNPAPDAVVVHLESDYLGQVQVQVQDVTGRVLSRHTLNKTQEVLKQQVQLQNVANGLYYLQVTTGDKRLVQKLVKVAQ</sequence>
<protein>
    <submittedName>
        <fullName evidence="4">Alpha-amylase family glycosyl hydrolase</fullName>
    </submittedName>
</protein>
<keyword evidence="4" id="KW-0378">Hydrolase</keyword>
<dbReference type="InterPro" id="IPR026444">
    <property type="entry name" value="Secre_tail"/>
</dbReference>
<dbReference type="Gene3D" id="2.60.40.10">
    <property type="entry name" value="Immunoglobulins"/>
    <property type="match status" value="1"/>
</dbReference>
<feature type="domain" description="Glycosyl hydrolase family 13 catalytic" evidence="3">
    <location>
        <begin position="389"/>
        <end position="743"/>
    </location>
</feature>
<dbReference type="InterPro" id="IPR014756">
    <property type="entry name" value="Ig_E-set"/>
</dbReference>
<dbReference type="RefSeq" id="WP_266052366.1">
    <property type="nucleotide sequence ID" value="NZ_JAPFQO010000006.1"/>
</dbReference>
<dbReference type="NCBIfam" id="TIGR04183">
    <property type="entry name" value="Por_Secre_tail"/>
    <property type="match status" value="1"/>
</dbReference>
<dbReference type="InterPro" id="IPR013783">
    <property type="entry name" value="Ig-like_fold"/>
</dbReference>
<organism evidence="4 5">
    <name type="scientific">Pontibacter anaerobius</name>
    <dbReference type="NCBI Taxonomy" id="2993940"/>
    <lineage>
        <taxon>Bacteria</taxon>
        <taxon>Pseudomonadati</taxon>
        <taxon>Bacteroidota</taxon>
        <taxon>Cytophagia</taxon>
        <taxon>Cytophagales</taxon>
        <taxon>Hymenobacteraceae</taxon>
        <taxon>Pontibacter</taxon>
    </lineage>
</organism>
<dbReference type="Pfam" id="PF18962">
    <property type="entry name" value="Por_Secre_tail"/>
    <property type="match status" value="1"/>
</dbReference>
<evidence type="ECO:0000313" key="5">
    <source>
        <dbReference type="Proteomes" id="UP001207228"/>
    </source>
</evidence>
<dbReference type="EMBL" id="JAPFQO010000006">
    <property type="protein sequence ID" value="MCX2740306.1"/>
    <property type="molecule type" value="Genomic_DNA"/>
</dbReference>
<evidence type="ECO:0000313" key="4">
    <source>
        <dbReference type="EMBL" id="MCX2740306.1"/>
    </source>
</evidence>
<evidence type="ECO:0000259" key="3">
    <source>
        <dbReference type="SMART" id="SM00642"/>
    </source>
</evidence>
<evidence type="ECO:0000256" key="1">
    <source>
        <dbReference type="ARBA" id="ARBA00008061"/>
    </source>
</evidence>
<reference evidence="4 5" key="1">
    <citation type="submission" date="2022-11" db="EMBL/GenBank/DDBJ databases">
        <title>The characterization of three novel Bacteroidetes species and genomic analysis of their roles in tidal elemental geochemical cycles.</title>
        <authorList>
            <person name="Ma K.-J."/>
        </authorList>
    </citation>
    <scope>NUCLEOTIDE SEQUENCE [LARGE SCALE GENOMIC DNA]</scope>
    <source>
        <strain evidence="4 5">M82</strain>
    </source>
</reference>
<keyword evidence="2" id="KW-0732">Signal</keyword>
<dbReference type="InterPro" id="IPR017853">
    <property type="entry name" value="GH"/>
</dbReference>
<feature type="signal peptide" evidence="2">
    <location>
        <begin position="1"/>
        <end position="23"/>
    </location>
</feature>
<gene>
    <name evidence="4" type="ORF">OO017_10150</name>
</gene>
<dbReference type="InterPro" id="IPR006047">
    <property type="entry name" value="GH13_cat_dom"/>
</dbReference>